<organism evidence="1 2">
    <name type="scientific">Armillaria solidipes</name>
    <dbReference type="NCBI Taxonomy" id="1076256"/>
    <lineage>
        <taxon>Eukaryota</taxon>
        <taxon>Fungi</taxon>
        <taxon>Dikarya</taxon>
        <taxon>Basidiomycota</taxon>
        <taxon>Agaricomycotina</taxon>
        <taxon>Agaricomycetes</taxon>
        <taxon>Agaricomycetidae</taxon>
        <taxon>Agaricales</taxon>
        <taxon>Marasmiineae</taxon>
        <taxon>Physalacriaceae</taxon>
        <taxon>Armillaria</taxon>
    </lineage>
</organism>
<sequence length="74" mass="8418">MVYDGPAPPRGIFDDFLNMTSLRLHVKERSFVDLVKSTRLSITLSAGPRNVYNDIPTSDYSKHTIDSLVEELNY</sequence>
<dbReference type="EMBL" id="KZ293446">
    <property type="protein sequence ID" value="PBK65320.1"/>
    <property type="molecule type" value="Genomic_DNA"/>
</dbReference>
<keyword evidence="2" id="KW-1185">Reference proteome</keyword>
<accession>A0A2H3B6L4</accession>
<reference evidence="2" key="1">
    <citation type="journal article" date="2017" name="Nat. Ecol. Evol.">
        <title>Genome expansion and lineage-specific genetic innovations in the forest pathogenic fungi Armillaria.</title>
        <authorList>
            <person name="Sipos G."/>
            <person name="Prasanna A.N."/>
            <person name="Walter M.C."/>
            <person name="O'Connor E."/>
            <person name="Balint B."/>
            <person name="Krizsan K."/>
            <person name="Kiss B."/>
            <person name="Hess J."/>
            <person name="Varga T."/>
            <person name="Slot J."/>
            <person name="Riley R."/>
            <person name="Boka B."/>
            <person name="Rigling D."/>
            <person name="Barry K."/>
            <person name="Lee J."/>
            <person name="Mihaltcheva S."/>
            <person name="LaButti K."/>
            <person name="Lipzen A."/>
            <person name="Waldron R."/>
            <person name="Moloney N.M."/>
            <person name="Sperisen C."/>
            <person name="Kredics L."/>
            <person name="Vagvoelgyi C."/>
            <person name="Patrignani A."/>
            <person name="Fitzpatrick D."/>
            <person name="Nagy I."/>
            <person name="Doyle S."/>
            <person name="Anderson J.B."/>
            <person name="Grigoriev I.V."/>
            <person name="Gueldener U."/>
            <person name="Muensterkoetter M."/>
            <person name="Nagy L.G."/>
        </authorList>
    </citation>
    <scope>NUCLEOTIDE SEQUENCE [LARGE SCALE GENOMIC DNA]</scope>
    <source>
        <strain evidence="2">28-4</strain>
    </source>
</reference>
<dbReference type="STRING" id="1076256.A0A2H3B6L4"/>
<name>A0A2H3B6L4_9AGAR</name>
<evidence type="ECO:0000313" key="1">
    <source>
        <dbReference type="EMBL" id="PBK65320.1"/>
    </source>
</evidence>
<protein>
    <submittedName>
        <fullName evidence="1">Uncharacterized protein</fullName>
    </submittedName>
</protein>
<dbReference type="AlphaFoldDB" id="A0A2H3B6L4"/>
<evidence type="ECO:0000313" key="2">
    <source>
        <dbReference type="Proteomes" id="UP000218334"/>
    </source>
</evidence>
<dbReference type="Proteomes" id="UP000218334">
    <property type="component" value="Unassembled WGS sequence"/>
</dbReference>
<gene>
    <name evidence="1" type="ORF">ARMSODRAFT_961310</name>
</gene>
<proteinExistence type="predicted"/>